<dbReference type="AlphaFoldDB" id="A0A1F8FNN7"/>
<dbReference type="Pfam" id="PF10026">
    <property type="entry name" value="DUF2268"/>
    <property type="match status" value="1"/>
</dbReference>
<dbReference type="InterPro" id="IPR018728">
    <property type="entry name" value="DUF2268"/>
</dbReference>
<organism evidence="2 3">
    <name type="scientific">Candidatus Yanofskybacteria bacterium RIFCSPHIGHO2_02_FULL_43_22</name>
    <dbReference type="NCBI Taxonomy" id="1802681"/>
    <lineage>
        <taxon>Bacteria</taxon>
        <taxon>Candidatus Yanofskyibacteriota</taxon>
    </lineage>
</organism>
<evidence type="ECO:0000259" key="1">
    <source>
        <dbReference type="Pfam" id="PF10026"/>
    </source>
</evidence>
<dbReference type="EMBL" id="MGJV01000027">
    <property type="protein sequence ID" value="OGN14340.1"/>
    <property type="molecule type" value="Genomic_DNA"/>
</dbReference>
<dbReference type="Proteomes" id="UP000176581">
    <property type="component" value="Unassembled WGS sequence"/>
</dbReference>
<name>A0A1F8FNN7_9BACT</name>
<accession>A0A1F8FNN7</accession>
<sequence>MKKYIDDKLTIYGSDGLSPNKLLIIQDAVNGGLEAARQNLGIWPEAKVRVWILAKPKHNIPSQGTADKKFINIGITKKYLNSRNSFKKIGGTVIHEYIHFVRLLSRLDNRNYAKTVLGAAIEEGVSIYIQSIIAGYPDYLDVKNLNESMIRTCWDKFSEVIDKPAKKYYKLLENDEIYRAIYYRLGFGIIRKYMKANPDIDLAKLVKIPESELIQFAKKIYYKKNG</sequence>
<comment type="caution">
    <text evidence="2">The sequence shown here is derived from an EMBL/GenBank/DDBJ whole genome shotgun (WGS) entry which is preliminary data.</text>
</comment>
<proteinExistence type="predicted"/>
<protein>
    <recommendedName>
        <fullName evidence="1">DUF2268 domain-containing protein</fullName>
    </recommendedName>
</protein>
<gene>
    <name evidence="2" type="ORF">A3J47_01890</name>
</gene>
<reference evidence="2 3" key="1">
    <citation type="journal article" date="2016" name="Nat. Commun.">
        <title>Thousands of microbial genomes shed light on interconnected biogeochemical processes in an aquifer system.</title>
        <authorList>
            <person name="Anantharaman K."/>
            <person name="Brown C.T."/>
            <person name="Hug L.A."/>
            <person name="Sharon I."/>
            <person name="Castelle C.J."/>
            <person name="Probst A.J."/>
            <person name="Thomas B.C."/>
            <person name="Singh A."/>
            <person name="Wilkins M.J."/>
            <person name="Karaoz U."/>
            <person name="Brodie E.L."/>
            <person name="Williams K.H."/>
            <person name="Hubbard S.S."/>
            <person name="Banfield J.F."/>
        </authorList>
    </citation>
    <scope>NUCLEOTIDE SEQUENCE [LARGE SCALE GENOMIC DNA]</scope>
</reference>
<evidence type="ECO:0000313" key="3">
    <source>
        <dbReference type="Proteomes" id="UP000176581"/>
    </source>
</evidence>
<evidence type="ECO:0000313" key="2">
    <source>
        <dbReference type="EMBL" id="OGN14340.1"/>
    </source>
</evidence>
<feature type="domain" description="DUF2268" evidence="1">
    <location>
        <begin position="35"/>
        <end position="215"/>
    </location>
</feature>